<proteinExistence type="predicted"/>
<name>A0ABR9GED7_9GAMM</name>
<comment type="caution">
    <text evidence="1">The sequence shown here is derived from an EMBL/GenBank/DDBJ whole genome shotgun (WGS) entry which is preliminary data.</text>
</comment>
<evidence type="ECO:0000313" key="2">
    <source>
        <dbReference type="Proteomes" id="UP000651010"/>
    </source>
</evidence>
<reference evidence="1 2" key="1">
    <citation type="submission" date="2020-09" db="EMBL/GenBank/DDBJ databases">
        <title>Dyella sp. 7MK23 isolated from forest soil.</title>
        <authorList>
            <person name="Fu J."/>
        </authorList>
    </citation>
    <scope>NUCLEOTIDE SEQUENCE [LARGE SCALE GENOMIC DNA]</scope>
    <source>
        <strain evidence="1 2">7MK23</strain>
    </source>
</reference>
<keyword evidence="2" id="KW-1185">Reference proteome</keyword>
<dbReference type="EMBL" id="JACZZA010000013">
    <property type="protein sequence ID" value="MBE1162398.1"/>
    <property type="molecule type" value="Genomic_DNA"/>
</dbReference>
<gene>
    <name evidence="1" type="ORF">IGX34_18590</name>
</gene>
<protein>
    <submittedName>
        <fullName evidence="1">Uncharacterized protein</fullName>
    </submittedName>
</protein>
<organism evidence="1 2">
    <name type="scientific">Dyella acidiphila</name>
    <dbReference type="NCBI Taxonomy" id="2775866"/>
    <lineage>
        <taxon>Bacteria</taxon>
        <taxon>Pseudomonadati</taxon>
        <taxon>Pseudomonadota</taxon>
        <taxon>Gammaproteobacteria</taxon>
        <taxon>Lysobacterales</taxon>
        <taxon>Rhodanobacteraceae</taxon>
        <taxon>Dyella</taxon>
    </lineage>
</organism>
<evidence type="ECO:0000313" key="1">
    <source>
        <dbReference type="EMBL" id="MBE1162398.1"/>
    </source>
</evidence>
<sequence>MMQRQITHPQGSFAACAGCRKEPRHFTAHGSARDEGPAFSVMGERHQLECCCERRTGWCDSLAGAVLRWQQLGETLPKVVMQVAKVIPLRAHCAGKDGPLEIRLDEA</sequence>
<dbReference type="Proteomes" id="UP000651010">
    <property type="component" value="Unassembled WGS sequence"/>
</dbReference>
<dbReference type="PROSITE" id="PS51257">
    <property type="entry name" value="PROKAR_LIPOPROTEIN"/>
    <property type="match status" value="1"/>
</dbReference>
<dbReference type="RefSeq" id="WP_192557239.1">
    <property type="nucleotide sequence ID" value="NZ_JACZZA010000013.1"/>
</dbReference>
<accession>A0ABR9GED7</accession>